<reference evidence="1 2" key="1">
    <citation type="journal article" date="2019" name="Sci. Rep.">
        <title>Orb-weaving spider Araneus ventricosus genome elucidates the spidroin gene catalogue.</title>
        <authorList>
            <person name="Kono N."/>
            <person name="Nakamura H."/>
            <person name="Ohtoshi R."/>
            <person name="Moran D.A.P."/>
            <person name="Shinohara A."/>
            <person name="Yoshida Y."/>
            <person name="Fujiwara M."/>
            <person name="Mori M."/>
            <person name="Tomita M."/>
            <person name="Arakawa K."/>
        </authorList>
    </citation>
    <scope>NUCLEOTIDE SEQUENCE [LARGE SCALE GENOMIC DNA]</scope>
</reference>
<name>A0A4Y2KDR6_ARAVE</name>
<organism evidence="1 2">
    <name type="scientific">Araneus ventricosus</name>
    <name type="common">Orbweaver spider</name>
    <name type="synonym">Epeira ventricosa</name>
    <dbReference type="NCBI Taxonomy" id="182803"/>
    <lineage>
        <taxon>Eukaryota</taxon>
        <taxon>Metazoa</taxon>
        <taxon>Ecdysozoa</taxon>
        <taxon>Arthropoda</taxon>
        <taxon>Chelicerata</taxon>
        <taxon>Arachnida</taxon>
        <taxon>Araneae</taxon>
        <taxon>Araneomorphae</taxon>
        <taxon>Entelegynae</taxon>
        <taxon>Araneoidea</taxon>
        <taxon>Araneidae</taxon>
        <taxon>Araneus</taxon>
    </lineage>
</organism>
<comment type="caution">
    <text evidence="1">The sequence shown here is derived from an EMBL/GenBank/DDBJ whole genome shotgun (WGS) entry which is preliminary data.</text>
</comment>
<dbReference type="EMBL" id="BGPR01004515">
    <property type="protein sequence ID" value="GBN00425.1"/>
    <property type="molecule type" value="Genomic_DNA"/>
</dbReference>
<accession>A0A4Y2KDR6</accession>
<protein>
    <submittedName>
        <fullName evidence="1">Uncharacterized protein</fullName>
    </submittedName>
</protein>
<dbReference type="Proteomes" id="UP000499080">
    <property type="component" value="Unassembled WGS sequence"/>
</dbReference>
<evidence type="ECO:0000313" key="1">
    <source>
        <dbReference type="EMBL" id="GBN00425.1"/>
    </source>
</evidence>
<keyword evidence="2" id="KW-1185">Reference proteome</keyword>
<evidence type="ECO:0000313" key="2">
    <source>
        <dbReference type="Proteomes" id="UP000499080"/>
    </source>
</evidence>
<dbReference type="AlphaFoldDB" id="A0A4Y2KDR6"/>
<gene>
    <name evidence="1" type="ORF">AVEN_132882_1</name>
</gene>
<sequence>MLVNFKISGCNLVQLYLRPVLQKHEGYIGTKLEIILNRGQMTRVAPEPATSLQASTSHQR</sequence>
<proteinExistence type="predicted"/>
<feature type="non-terminal residue" evidence="1">
    <location>
        <position position="60"/>
    </location>
</feature>